<evidence type="ECO:0000313" key="2">
    <source>
        <dbReference type="EMBL" id="GAG58545.1"/>
    </source>
</evidence>
<evidence type="ECO:0000256" key="1">
    <source>
        <dbReference type="SAM" id="MobiDB-lite"/>
    </source>
</evidence>
<proteinExistence type="predicted"/>
<gene>
    <name evidence="2" type="ORF">S01H4_19731</name>
</gene>
<sequence>MSQRGGIPANLVSKAMKMMDDGASTAHVAQWARCPVDTIQSLWDDRNKPSEPEAKPKAKPKAKKEPEAEQPTEENTAPDTA</sequence>
<accession>X0YQN1</accession>
<dbReference type="AlphaFoldDB" id="X0YQN1"/>
<dbReference type="EMBL" id="BART01008818">
    <property type="protein sequence ID" value="GAG58545.1"/>
    <property type="molecule type" value="Genomic_DNA"/>
</dbReference>
<reference evidence="2" key="1">
    <citation type="journal article" date="2014" name="Front. Microbiol.">
        <title>High frequency of phylogenetically diverse reductive dehalogenase-homologous genes in deep subseafloor sedimentary metagenomes.</title>
        <authorList>
            <person name="Kawai M."/>
            <person name="Futagami T."/>
            <person name="Toyoda A."/>
            <person name="Takaki Y."/>
            <person name="Nishi S."/>
            <person name="Hori S."/>
            <person name="Arai W."/>
            <person name="Tsubouchi T."/>
            <person name="Morono Y."/>
            <person name="Uchiyama I."/>
            <person name="Ito T."/>
            <person name="Fujiyama A."/>
            <person name="Inagaki F."/>
            <person name="Takami H."/>
        </authorList>
    </citation>
    <scope>NUCLEOTIDE SEQUENCE</scope>
    <source>
        <strain evidence="2">Expedition CK06-06</strain>
    </source>
</reference>
<protein>
    <submittedName>
        <fullName evidence="2">Uncharacterized protein</fullName>
    </submittedName>
</protein>
<organism evidence="2">
    <name type="scientific">marine sediment metagenome</name>
    <dbReference type="NCBI Taxonomy" id="412755"/>
    <lineage>
        <taxon>unclassified sequences</taxon>
        <taxon>metagenomes</taxon>
        <taxon>ecological metagenomes</taxon>
    </lineage>
</organism>
<feature type="compositionally biased region" description="Basic and acidic residues" evidence="1">
    <location>
        <begin position="43"/>
        <end position="56"/>
    </location>
</feature>
<name>X0YQN1_9ZZZZ</name>
<feature type="region of interest" description="Disordered" evidence="1">
    <location>
        <begin position="40"/>
        <end position="81"/>
    </location>
</feature>
<comment type="caution">
    <text evidence="2">The sequence shown here is derived from an EMBL/GenBank/DDBJ whole genome shotgun (WGS) entry which is preliminary data.</text>
</comment>